<name>A0A8J3K798_9ACTN</name>
<evidence type="ECO:0000256" key="7">
    <source>
        <dbReference type="RuleBase" id="RU000382"/>
    </source>
</evidence>
<comment type="cofactor">
    <cofactor evidence="1 6 7">
        <name>pyridoxal 5'-phosphate</name>
        <dbReference type="ChEBI" id="CHEBI:597326"/>
    </cofactor>
</comment>
<evidence type="ECO:0000256" key="5">
    <source>
        <dbReference type="ARBA" id="ARBA00023239"/>
    </source>
</evidence>
<dbReference type="SUPFAM" id="SSF53383">
    <property type="entry name" value="PLP-dependent transferases"/>
    <property type="match status" value="1"/>
</dbReference>
<dbReference type="Proteomes" id="UP000619293">
    <property type="component" value="Unassembled WGS sequence"/>
</dbReference>
<dbReference type="Gene3D" id="3.40.640.10">
    <property type="entry name" value="Type I PLP-dependent aspartate aminotransferase-like (Major domain)"/>
    <property type="match status" value="1"/>
</dbReference>
<keyword evidence="4 6" id="KW-0663">Pyridoxal phosphate</keyword>
<feature type="modified residue" description="N6-(pyridoxal phosphate)lysine" evidence="6">
    <location>
        <position position="236"/>
    </location>
</feature>
<evidence type="ECO:0000256" key="1">
    <source>
        <dbReference type="ARBA" id="ARBA00001933"/>
    </source>
</evidence>
<dbReference type="InterPro" id="IPR002129">
    <property type="entry name" value="PyrdxlP-dep_de-COase"/>
</dbReference>
<dbReference type="RefSeq" id="WP_191841472.1">
    <property type="nucleotide sequence ID" value="NZ_BAAALB010000019.1"/>
</dbReference>
<comment type="similarity">
    <text evidence="2 7">Belongs to the group II decarboxylase family.</text>
</comment>
<keyword evidence="3" id="KW-0210">Decarboxylase</keyword>
<dbReference type="InterPro" id="IPR015424">
    <property type="entry name" value="PyrdxlP-dep_Trfase"/>
</dbReference>
<gene>
    <name evidence="8" type="primary">hdc_3</name>
    <name evidence="8" type="ORF">Cch02nite_73520</name>
</gene>
<evidence type="ECO:0000313" key="9">
    <source>
        <dbReference type="Proteomes" id="UP000619293"/>
    </source>
</evidence>
<dbReference type="PANTHER" id="PTHR46101">
    <property type="match status" value="1"/>
</dbReference>
<comment type="caution">
    <text evidence="8">The sequence shown here is derived from an EMBL/GenBank/DDBJ whole genome shotgun (WGS) entry which is preliminary data.</text>
</comment>
<evidence type="ECO:0000313" key="8">
    <source>
        <dbReference type="EMBL" id="GIF93908.1"/>
    </source>
</evidence>
<dbReference type="GO" id="GO:0004058">
    <property type="term" value="F:aromatic-L-amino-acid decarboxylase activity"/>
    <property type="evidence" value="ECO:0007669"/>
    <property type="project" value="UniProtKB-ARBA"/>
</dbReference>
<dbReference type="EMBL" id="BONG01000075">
    <property type="protein sequence ID" value="GIF93908.1"/>
    <property type="molecule type" value="Genomic_DNA"/>
</dbReference>
<evidence type="ECO:0000256" key="2">
    <source>
        <dbReference type="ARBA" id="ARBA00009533"/>
    </source>
</evidence>
<evidence type="ECO:0000256" key="6">
    <source>
        <dbReference type="PIRSR" id="PIRSR602129-50"/>
    </source>
</evidence>
<keyword evidence="5 7" id="KW-0456">Lyase</keyword>
<dbReference type="Pfam" id="PF00282">
    <property type="entry name" value="Pyridoxal_deC"/>
    <property type="match status" value="1"/>
</dbReference>
<organism evidence="8 9">
    <name type="scientific">Catellatospora chokoriensis</name>
    <dbReference type="NCBI Taxonomy" id="310353"/>
    <lineage>
        <taxon>Bacteria</taxon>
        <taxon>Bacillati</taxon>
        <taxon>Actinomycetota</taxon>
        <taxon>Actinomycetes</taxon>
        <taxon>Micromonosporales</taxon>
        <taxon>Micromonosporaceae</taxon>
        <taxon>Catellatospora</taxon>
    </lineage>
</organism>
<evidence type="ECO:0000256" key="4">
    <source>
        <dbReference type="ARBA" id="ARBA00022898"/>
    </source>
</evidence>
<evidence type="ECO:0000256" key="3">
    <source>
        <dbReference type="ARBA" id="ARBA00022793"/>
    </source>
</evidence>
<dbReference type="PANTHER" id="PTHR46101:SF2">
    <property type="entry name" value="SERINE DECARBOXYLASE"/>
    <property type="match status" value="1"/>
</dbReference>
<dbReference type="AlphaFoldDB" id="A0A8J3K798"/>
<accession>A0A8J3K798</accession>
<sequence>MSTVEPRDLKPVWEQLGRQYADDGRMNLGFPGATDITYEDLAHLWSGSLLNNIGSPYDGGHGRNHTKDLEVQIVNMVADIVGAPASRWGYVTDGATEGTEHALLDARRRFPDAVIYASAAGHYMLGELAEKLMMPLVVIGVDDGGGIDVADLAGELARRRDRAAVIVAVAGTTMTEAVDDVPAIVAACDRLSITRRRIHVDAALSGLPLALVPVDGVPRVDFSVRGVTSTVVSGHKFLSTLEPCGVLVYRDQPLAAAAGRVSYTGTASVTLAGSRSGHTTLKLYKSLAGLGTEAHRSRVRACRDTAAYACERLRRIGVDAQRHPHAFTVFFPPPPPELTQRWVVPADDRCAHLICMPQVTRSDVDRFVADWQALVGRRRGLLGARRPAMAAT</sequence>
<protein>
    <submittedName>
        <fullName evidence="8">Histidine decarboxylase</fullName>
    </submittedName>
</protein>
<dbReference type="InterPro" id="IPR015421">
    <property type="entry name" value="PyrdxlP-dep_Trfase_major"/>
</dbReference>
<dbReference type="GO" id="GO:0019752">
    <property type="term" value="P:carboxylic acid metabolic process"/>
    <property type="evidence" value="ECO:0007669"/>
    <property type="project" value="InterPro"/>
</dbReference>
<proteinExistence type="inferred from homology"/>
<dbReference type="GO" id="GO:0030170">
    <property type="term" value="F:pyridoxal phosphate binding"/>
    <property type="evidence" value="ECO:0007669"/>
    <property type="project" value="InterPro"/>
</dbReference>
<dbReference type="InterPro" id="IPR051151">
    <property type="entry name" value="Group_II_Decarboxylase"/>
</dbReference>
<keyword evidence="9" id="KW-1185">Reference proteome</keyword>
<reference evidence="8 9" key="1">
    <citation type="submission" date="2021-01" db="EMBL/GenBank/DDBJ databases">
        <title>Whole genome shotgun sequence of Catellatospora chokoriensis NBRC 107358.</title>
        <authorList>
            <person name="Komaki H."/>
            <person name="Tamura T."/>
        </authorList>
    </citation>
    <scope>NUCLEOTIDE SEQUENCE [LARGE SCALE GENOMIC DNA]</scope>
    <source>
        <strain evidence="8 9">NBRC 107358</strain>
    </source>
</reference>